<dbReference type="PANTHER" id="PTHR47506">
    <property type="entry name" value="TRANSCRIPTIONAL REGULATORY PROTEIN"/>
    <property type="match status" value="1"/>
</dbReference>
<dbReference type="PROSITE" id="PS50977">
    <property type="entry name" value="HTH_TETR_2"/>
    <property type="match status" value="1"/>
</dbReference>
<name>A0A150HC43_9MICO</name>
<reference evidence="7 8" key="1">
    <citation type="submission" date="2016-01" db="EMBL/GenBank/DDBJ databases">
        <title>Use of Whole Genome Sequencing to ascertain that Brevibacterium massiliense (Roux, Raoult 2009) is a later heterotypic synonym of Brevibacterium ravenspurgense (Mages 2008).</title>
        <authorList>
            <person name="Bernier A.-M."/>
            <person name="Burdz T."/>
            <person name="Huynh C."/>
            <person name="Pachecho A.L."/>
            <person name="Wiebe D."/>
            <person name="Bonner C."/>
            <person name="Bernard K."/>
        </authorList>
    </citation>
    <scope>NUCLEOTIDE SEQUENCE [LARGE SCALE GENOMIC DNA]</scope>
    <source>
        <strain evidence="7 8">CCUG56047</strain>
    </source>
</reference>
<evidence type="ECO:0000313" key="7">
    <source>
        <dbReference type="EMBL" id="KXZ59220.1"/>
    </source>
</evidence>
<sequence>MRTMKPTEQATETAAKQASEPASAPADGSAGNQPVEQAGRPAGRPAASSVRKQATKPAGRPAASSVRKQATKPVRERLLDSADALLFIHGVISTPVDRILKDAQASPPSLYSHFGSKEGLIAAALRRRLHIWTGVWDAEIAAADCPKDRALALWDALTTYQGEHMTERWCAFSGTAAAIEHPSAQLQAVLDEETQLLRTRLLAAAREITGEAAGSEDAGEVSGTSSARAGGAPGSGDGQVSGASSAQAGDAPGNGSEEVSGASAGSAAAGSGSRAEALASALMVAYTGTMSLMLREDYPTAIAEGRASAEALIDAFTAA</sequence>
<evidence type="ECO:0000313" key="8">
    <source>
        <dbReference type="Proteomes" id="UP000243589"/>
    </source>
</evidence>
<feature type="region of interest" description="Disordered" evidence="5">
    <location>
        <begin position="1"/>
        <end position="74"/>
    </location>
</feature>
<evidence type="ECO:0000256" key="2">
    <source>
        <dbReference type="ARBA" id="ARBA00023125"/>
    </source>
</evidence>
<dbReference type="Gene3D" id="1.10.357.10">
    <property type="entry name" value="Tetracycline Repressor, domain 2"/>
    <property type="match status" value="1"/>
</dbReference>
<feature type="compositionally biased region" description="Low complexity" evidence="5">
    <location>
        <begin position="255"/>
        <end position="268"/>
    </location>
</feature>
<evidence type="ECO:0000256" key="3">
    <source>
        <dbReference type="ARBA" id="ARBA00023163"/>
    </source>
</evidence>
<keyword evidence="1" id="KW-0805">Transcription regulation</keyword>
<protein>
    <submittedName>
        <fullName evidence="7">Bacterial regulatory protein, tetR family</fullName>
    </submittedName>
</protein>
<dbReference type="Pfam" id="PF00440">
    <property type="entry name" value="TetR_N"/>
    <property type="match status" value="1"/>
</dbReference>
<dbReference type="GO" id="GO:0003677">
    <property type="term" value="F:DNA binding"/>
    <property type="evidence" value="ECO:0007669"/>
    <property type="project" value="UniProtKB-UniRule"/>
</dbReference>
<dbReference type="PRINTS" id="PR00455">
    <property type="entry name" value="HTHTETR"/>
</dbReference>
<dbReference type="PATRIC" id="fig|479117.4.peg.467"/>
<feature type="compositionally biased region" description="Low complexity" evidence="5">
    <location>
        <begin position="7"/>
        <end position="18"/>
    </location>
</feature>
<keyword evidence="2 4" id="KW-0238">DNA-binding</keyword>
<evidence type="ECO:0000256" key="1">
    <source>
        <dbReference type="ARBA" id="ARBA00023015"/>
    </source>
</evidence>
<dbReference type="SUPFAM" id="SSF46689">
    <property type="entry name" value="Homeodomain-like"/>
    <property type="match status" value="1"/>
</dbReference>
<dbReference type="InterPro" id="IPR009057">
    <property type="entry name" value="Homeodomain-like_sf"/>
</dbReference>
<keyword evidence="8" id="KW-1185">Reference proteome</keyword>
<evidence type="ECO:0000259" key="6">
    <source>
        <dbReference type="PROSITE" id="PS50977"/>
    </source>
</evidence>
<dbReference type="PANTHER" id="PTHR47506:SF1">
    <property type="entry name" value="HTH-TYPE TRANSCRIPTIONAL REGULATOR YJDC"/>
    <property type="match status" value="1"/>
</dbReference>
<evidence type="ECO:0000256" key="5">
    <source>
        <dbReference type="SAM" id="MobiDB-lite"/>
    </source>
</evidence>
<comment type="caution">
    <text evidence="7">The sequence shown here is derived from an EMBL/GenBank/DDBJ whole genome shotgun (WGS) entry which is preliminary data.</text>
</comment>
<feature type="domain" description="HTH tetR-type" evidence="6">
    <location>
        <begin position="72"/>
        <end position="132"/>
    </location>
</feature>
<dbReference type="Proteomes" id="UP000243589">
    <property type="component" value="Unassembled WGS sequence"/>
</dbReference>
<feature type="region of interest" description="Disordered" evidence="5">
    <location>
        <begin position="212"/>
        <end position="268"/>
    </location>
</feature>
<organism evidence="7 8">
    <name type="scientific">Brevibacterium ravenspurgense</name>
    <dbReference type="NCBI Taxonomy" id="479117"/>
    <lineage>
        <taxon>Bacteria</taxon>
        <taxon>Bacillati</taxon>
        <taxon>Actinomycetota</taxon>
        <taxon>Actinomycetes</taxon>
        <taxon>Micrococcales</taxon>
        <taxon>Brevibacteriaceae</taxon>
        <taxon>Brevibacterium</taxon>
    </lineage>
</organism>
<dbReference type="EMBL" id="LQQC01000005">
    <property type="protein sequence ID" value="KXZ59220.1"/>
    <property type="molecule type" value="Genomic_DNA"/>
</dbReference>
<accession>A0A150HC43</accession>
<proteinExistence type="predicted"/>
<dbReference type="InterPro" id="IPR001647">
    <property type="entry name" value="HTH_TetR"/>
</dbReference>
<feature type="DNA-binding region" description="H-T-H motif" evidence="4">
    <location>
        <begin position="95"/>
        <end position="114"/>
    </location>
</feature>
<dbReference type="AlphaFoldDB" id="A0A150HC43"/>
<gene>
    <name evidence="7" type="ORF">Bravens_00467</name>
</gene>
<evidence type="ECO:0000256" key="4">
    <source>
        <dbReference type="PROSITE-ProRule" id="PRU00335"/>
    </source>
</evidence>
<keyword evidence="3" id="KW-0804">Transcription</keyword>